<dbReference type="Proteomes" id="UP001149607">
    <property type="component" value="Chromosome"/>
</dbReference>
<dbReference type="InterPro" id="IPR050261">
    <property type="entry name" value="FrsA_esterase"/>
</dbReference>
<reference evidence="5" key="2">
    <citation type="submission" date="2024-02" db="EMBL/GenBank/DDBJ databases">
        <title>Neisseria leonii sp. nov.</title>
        <authorList>
            <person name="Boutroux M."/>
            <person name="Favre-Rochex S."/>
            <person name="Gorgette O."/>
            <person name="Touak G."/>
            <person name="Muhle E."/>
            <person name="Chesneau O."/>
            <person name="Clermont D."/>
            <person name="Rahi P."/>
        </authorList>
    </citation>
    <scope>NUCLEOTIDE SEQUENCE</scope>
    <source>
        <strain evidence="5">51.81</strain>
    </source>
</reference>
<protein>
    <submittedName>
        <fullName evidence="4">Alpha/beta fold hydrolase</fullName>
    </submittedName>
</protein>
<proteinExistence type="inferred from homology"/>
<dbReference type="RefSeq" id="WP_274584372.1">
    <property type="nucleotide sequence ID" value="NZ_CP146598.1"/>
</dbReference>
<dbReference type="InterPro" id="IPR000073">
    <property type="entry name" value="AB_hydrolase_1"/>
</dbReference>
<dbReference type="EMBL" id="JAPQFL010000001">
    <property type="protein sequence ID" value="MDD9327081.1"/>
    <property type="molecule type" value="Genomic_DNA"/>
</dbReference>
<evidence type="ECO:0000313" key="4">
    <source>
        <dbReference type="EMBL" id="MDD9327081.1"/>
    </source>
</evidence>
<keyword evidence="1 4" id="KW-0378">Hydrolase</keyword>
<evidence type="ECO:0000313" key="6">
    <source>
        <dbReference type="Proteomes" id="UP001149607"/>
    </source>
</evidence>
<sequence>MFKREECLFDSDGTPCSAWLYQPATGTGAPVIVVAHGLGGVREMRLDAYAERFAAAGYACFVFDYRNFGASGGRQRQRIHVQEQLADWNNAIDFVKHDKLIDGRRILLFGTSFSGGHVITLSARRRDILATVAQCPYTDNFAAIRNVPPATLLKTLPFLFADLLACLTKRPPVMIKLGGPPGSAAVMAVPDLDEFLRLLPENVPFTNQTPARTLLEFLKYSPDRFAGNIPTPILYAICTQDMLTPAGAALRCAAQSPRATVKTYPCGHFGIYSGIFFETAVRDYIAFFNRTLSAH</sequence>
<evidence type="ECO:0000259" key="3">
    <source>
        <dbReference type="Pfam" id="PF00561"/>
    </source>
</evidence>
<dbReference type="SUPFAM" id="SSF53474">
    <property type="entry name" value="alpha/beta-Hydrolases"/>
    <property type="match status" value="1"/>
</dbReference>
<dbReference type="Gene3D" id="3.40.50.1820">
    <property type="entry name" value="alpha/beta hydrolase"/>
    <property type="match status" value="1"/>
</dbReference>
<feature type="domain" description="AB hydrolase-1" evidence="3">
    <location>
        <begin position="30"/>
        <end position="272"/>
    </location>
</feature>
<dbReference type="AlphaFoldDB" id="A0A9X4E0E3"/>
<evidence type="ECO:0000256" key="1">
    <source>
        <dbReference type="ARBA" id="ARBA00022801"/>
    </source>
</evidence>
<accession>A0A9X4E0E3</accession>
<dbReference type="PANTHER" id="PTHR22946:SF9">
    <property type="entry name" value="POLYKETIDE TRANSFERASE AF380"/>
    <property type="match status" value="1"/>
</dbReference>
<dbReference type="GO" id="GO:0052689">
    <property type="term" value="F:carboxylic ester hydrolase activity"/>
    <property type="evidence" value="ECO:0007669"/>
    <property type="project" value="UniProtKB-ARBA"/>
</dbReference>
<keyword evidence="6" id="KW-1185">Reference proteome</keyword>
<dbReference type="InterPro" id="IPR029058">
    <property type="entry name" value="AB_hydrolase_fold"/>
</dbReference>
<evidence type="ECO:0000313" key="5">
    <source>
        <dbReference type="EMBL" id="WWY03479.1"/>
    </source>
</evidence>
<name>A0A9X4E0E3_9NEIS</name>
<reference evidence="4" key="1">
    <citation type="submission" date="2022-10" db="EMBL/GenBank/DDBJ databases">
        <authorList>
            <person name="Boutroux M."/>
        </authorList>
    </citation>
    <scope>NUCLEOTIDE SEQUENCE</scope>
    <source>
        <strain evidence="4">51.81</strain>
    </source>
</reference>
<evidence type="ECO:0000256" key="2">
    <source>
        <dbReference type="ARBA" id="ARBA00038115"/>
    </source>
</evidence>
<comment type="similarity">
    <text evidence="2">Belongs to the AB hydrolase superfamily. FUS2 hydrolase family.</text>
</comment>
<gene>
    <name evidence="4" type="ORF">ORY91_000460</name>
    <name evidence="5" type="ORF">V9W64_01670</name>
</gene>
<dbReference type="Pfam" id="PF00561">
    <property type="entry name" value="Abhydrolase_1"/>
    <property type="match status" value="1"/>
</dbReference>
<dbReference type="PANTHER" id="PTHR22946">
    <property type="entry name" value="DIENELACTONE HYDROLASE DOMAIN-CONTAINING PROTEIN-RELATED"/>
    <property type="match status" value="1"/>
</dbReference>
<organism evidence="4">
    <name type="scientific">Neisseria leonii</name>
    <dbReference type="NCBI Taxonomy" id="2995413"/>
    <lineage>
        <taxon>Bacteria</taxon>
        <taxon>Pseudomonadati</taxon>
        <taxon>Pseudomonadota</taxon>
        <taxon>Betaproteobacteria</taxon>
        <taxon>Neisseriales</taxon>
        <taxon>Neisseriaceae</taxon>
        <taxon>Neisseria</taxon>
    </lineage>
</organism>
<dbReference type="EMBL" id="CP146598">
    <property type="protein sequence ID" value="WWY03479.1"/>
    <property type="molecule type" value="Genomic_DNA"/>
</dbReference>